<keyword evidence="2" id="KW-1185">Reference proteome</keyword>
<dbReference type="Proteomes" id="UP000659388">
    <property type="component" value="Unassembled WGS sequence"/>
</dbReference>
<evidence type="ECO:0000313" key="1">
    <source>
        <dbReference type="EMBL" id="MBL3655305.1"/>
    </source>
</evidence>
<dbReference type="PANTHER" id="PTHR42637">
    <property type="entry name" value="TRNA-(MS[2]IO[6]A)-HYDROXYLASE"/>
    <property type="match status" value="1"/>
</dbReference>
<dbReference type="Pfam" id="PF06175">
    <property type="entry name" value="MiaE"/>
    <property type="match status" value="1"/>
</dbReference>
<sequence>MIDESAKQVLGLELPTDPRWVNIAEKNIEEILIDHAFCEQKAASSCISLIIMYPEKEELVDMLTPVVAEEWSHFERVIEEMKKRGYKLGPQRKDEYVAKLMKVEKKGGSREQQLVEKLLINALIEARSCERFRLLWKYIPDEGLQKFYYELMVSEAGHYKNFLSLAKTYLPEDVVTKRWKEILVSEAEILKTLEVRGDRMH</sequence>
<dbReference type="PIRSF" id="PIRSF020736">
    <property type="entry name" value="MiaE"/>
    <property type="match status" value="1"/>
</dbReference>
<dbReference type="GO" id="GO:0006400">
    <property type="term" value="P:tRNA modification"/>
    <property type="evidence" value="ECO:0007669"/>
    <property type="project" value="InterPro"/>
</dbReference>
<dbReference type="InterPro" id="IPR009078">
    <property type="entry name" value="Ferritin-like_SF"/>
</dbReference>
<dbReference type="RefSeq" id="WP_202242910.1">
    <property type="nucleotide sequence ID" value="NZ_JAESIY010000002.1"/>
</dbReference>
<dbReference type="InterPro" id="IPR010386">
    <property type="entry name" value="tRNA-Hydrxlase_MiaE"/>
</dbReference>
<proteinExistence type="predicted"/>
<protein>
    <submittedName>
        <fullName evidence="1">tRNA-(Ms[2]io[6]A)-hydroxylase</fullName>
    </submittedName>
</protein>
<dbReference type="AlphaFoldDB" id="A0A937F6P1"/>
<name>A0A937F6P1_9BACT</name>
<organism evidence="1 2">
    <name type="scientific">Fulvivirga sediminis</name>
    <dbReference type="NCBI Taxonomy" id="2803949"/>
    <lineage>
        <taxon>Bacteria</taxon>
        <taxon>Pseudomonadati</taxon>
        <taxon>Bacteroidota</taxon>
        <taxon>Cytophagia</taxon>
        <taxon>Cytophagales</taxon>
        <taxon>Fulvivirgaceae</taxon>
        <taxon>Fulvivirga</taxon>
    </lineage>
</organism>
<gene>
    <name evidence="1" type="ORF">JL102_04130</name>
</gene>
<comment type="caution">
    <text evidence="1">The sequence shown here is derived from an EMBL/GenBank/DDBJ whole genome shotgun (WGS) entry which is preliminary data.</text>
</comment>
<dbReference type="InterPro" id="IPR012347">
    <property type="entry name" value="Ferritin-like"/>
</dbReference>
<dbReference type="PANTHER" id="PTHR42637:SF1">
    <property type="entry name" value="TRNA 2-(METHYLSULFANYL)-N(6)-ISOPENTENYLADENOSINE(37) HYDROXYLASE"/>
    <property type="match status" value="1"/>
</dbReference>
<dbReference type="CDD" id="cd07910">
    <property type="entry name" value="MiaE"/>
    <property type="match status" value="1"/>
</dbReference>
<dbReference type="SUPFAM" id="SSF47240">
    <property type="entry name" value="Ferritin-like"/>
    <property type="match status" value="1"/>
</dbReference>
<evidence type="ECO:0000313" key="2">
    <source>
        <dbReference type="Proteomes" id="UP000659388"/>
    </source>
</evidence>
<dbReference type="GO" id="GO:0045301">
    <property type="term" value="F:tRNA 2-(methylsulfanyl)-N(6)-isopentenyladenosine(37) hydroxylase activity"/>
    <property type="evidence" value="ECO:0007669"/>
    <property type="project" value="InterPro"/>
</dbReference>
<dbReference type="Gene3D" id="1.20.1260.10">
    <property type="match status" value="1"/>
</dbReference>
<accession>A0A937F6P1</accession>
<reference evidence="1" key="1">
    <citation type="submission" date="2021-01" db="EMBL/GenBank/DDBJ databases">
        <title>Fulvivirga kasyanovii gen. nov., sp nov., a novel member of the phylum Bacteroidetes isolated from seawater in a mussel farm.</title>
        <authorList>
            <person name="Zhao L.-H."/>
            <person name="Wang Z.-J."/>
        </authorList>
    </citation>
    <scope>NUCLEOTIDE SEQUENCE</scope>
    <source>
        <strain evidence="1">2943</strain>
    </source>
</reference>
<dbReference type="EMBL" id="JAESIY010000002">
    <property type="protein sequence ID" value="MBL3655305.1"/>
    <property type="molecule type" value="Genomic_DNA"/>
</dbReference>